<feature type="region of interest" description="Disordered" evidence="1">
    <location>
        <begin position="1172"/>
        <end position="1206"/>
    </location>
</feature>
<sequence>MSPSHFPRIGLGLLKSHSASPSPRTRDIQSQDDEADWYIPYNGPYEPPRDTSRRDKEPLRDSWGDPVVDGNDHEMPILDDEELHNRYGPVSPVSLSGDWSPPDERKGRPRARTQSEVSGRTVSSGTVDPSRLSLATTARRNTVTSASHHPPVPSYINLDTAGGVGESPVPKQRNYRDTPSSSSRRKSLVSLFTFNSASKRQTPSPQVERKRQPGSPGPPKSLEIPTVPSDPVAAEQVLRASAAGGELDYYHSYYSTLQSPNNNQKIFHQSHHASDKLPPSSPQGLPIATESEPSSATHPYAYVLSTPMAQAETVQSASPPKTHFDRSPIRHIYLEKNPSRIVNSHLIPQATRHSLVHSLQNSTSTPNLRNASQIKPTLPKGKDRWLSAETWCDALLFPRPRFKVKRDKGSKSSRDSSFSGSGRIVSPPGSPVFGYSHDGNAPQNSIASRVLAHSRSMLELREPGPSGQPRADMPRVPEAPEQVVQSSSSALRPPRPKSWALDDLALPSPIPSLSRVLEEGQILEHQRKKWQTQAINSFQNQRVRSLSRARSKSLSNKKRKEDSTLDYLAARGLLGDQTVIPINVIKPRRRADSQTESRGTTLGQTSSHRHTSSLTKSITTRSSKTHSHNHSRTESLGKSAVKVVKSTANALCSYEGVSPAEEKVSGLEGALKRSSTKVIKLADPAQLHIESPISSGHGHSVSPTPSGVSGSMIGIAVTTTPAMTDETMESIRMPSHPYAQGGYLVRNPAPAEMQSNAHVQTGGLIALPASWHPYANVGSSSRDSYRSEFKVLPRARTDSNVPAPQKMWAQWTSGIVQEVLPNEIQYSPYLPNKNSAVGDESPLHEQARKSIYDTAGVGEALAFAAMEPYSRDSGIGTSEEHTSIHVENDAGSSSLNSSNRHRKPVQYDVTRPLHLQKNYLMPTSPLQADIASAVTHPGLSREESSDSGGNKSSESSPPISPPPLGNVDDLDNFHDLFFRPSIYRNVSHDGVPWDVTSSNQRGSGVTSIARQLSEELNGSRASLKHPISLRSQSSLSALRQSLYEARTPPVDANMRFVFSDLPETASLNLSGERRHMQANILTFQSSIQIPEDIESSGASSPMASPVENELDDFRVGNVEPVTTPPAVNGENRVSFAGQMAFVTNEGEPQSQLDHHNEDDAPLPHTAYLTTAHSSLQPPSSVPTRSSFMTTSDGSRMSGLSDFPEPPPQRMTPAHMSLLSSYFDDTVTEKEIADVQAYGHVKATSRSRSGSILTSRPEALGVRPPEVSARSEQQPAKS</sequence>
<feature type="region of interest" description="Disordered" evidence="1">
    <location>
        <begin position="1"/>
        <end position="233"/>
    </location>
</feature>
<feature type="compositionally biased region" description="Polar residues" evidence="1">
    <location>
        <begin position="596"/>
        <end position="622"/>
    </location>
</feature>
<proteinExistence type="predicted"/>
<feature type="region of interest" description="Disordered" evidence="1">
    <location>
        <begin position="268"/>
        <end position="294"/>
    </location>
</feature>
<evidence type="ECO:0000313" key="3">
    <source>
        <dbReference type="Proteomes" id="UP000518752"/>
    </source>
</evidence>
<feature type="region of interest" description="Disordered" evidence="1">
    <location>
        <begin position="936"/>
        <end position="966"/>
    </location>
</feature>
<protein>
    <submittedName>
        <fullName evidence="2">Uncharacterized protein</fullName>
    </submittedName>
</protein>
<accession>A0A8H5HXI3</accession>
<evidence type="ECO:0000313" key="2">
    <source>
        <dbReference type="EMBL" id="KAF5391381.1"/>
    </source>
</evidence>
<feature type="region of interest" description="Disordered" evidence="1">
    <location>
        <begin position="1239"/>
        <end position="1277"/>
    </location>
</feature>
<gene>
    <name evidence="2" type="ORF">D9757_001873</name>
</gene>
<feature type="region of interest" description="Disordered" evidence="1">
    <location>
        <begin position="690"/>
        <end position="709"/>
    </location>
</feature>
<evidence type="ECO:0000256" key="1">
    <source>
        <dbReference type="SAM" id="MobiDB-lite"/>
    </source>
</evidence>
<dbReference type="OrthoDB" id="3228777at2759"/>
<keyword evidence="3" id="KW-1185">Reference proteome</keyword>
<feature type="region of interest" description="Disordered" evidence="1">
    <location>
        <begin position="534"/>
        <end position="561"/>
    </location>
</feature>
<feature type="compositionally biased region" description="Polar residues" evidence="1">
    <location>
        <begin position="192"/>
        <end position="205"/>
    </location>
</feature>
<feature type="compositionally biased region" description="Polar residues" evidence="1">
    <location>
        <begin position="1172"/>
        <end position="1194"/>
    </location>
</feature>
<feature type="compositionally biased region" description="Polar residues" evidence="1">
    <location>
        <begin position="112"/>
        <end position="147"/>
    </location>
</feature>
<feature type="region of interest" description="Disordered" evidence="1">
    <location>
        <begin position="585"/>
        <end position="640"/>
    </location>
</feature>
<organism evidence="2 3">
    <name type="scientific">Collybiopsis confluens</name>
    <dbReference type="NCBI Taxonomy" id="2823264"/>
    <lineage>
        <taxon>Eukaryota</taxon>
        <taxon>Fungi</taxon>
        <taxon>Dikarya</taxon>
        <taxon>Basidiomycota</taxon>
        <taxon>Agaricomycotina</taxon>
        <taxon>Agaricomycetes</taxon>
        <taxon>Agaricomycetidae</taxon>
        <taxon>Agaricales</taxon>
        <taxon>Marasmiineae</taxon>
        <taxon>Omphalotaceae</taxon>
        <taxon>Collybiopsis</taxon>
    </lineage>
</organism>
<feature type="compositionally biased region" description="Low complexity" evidence="1">
    <location>
        <begin position="946"/>
        <end position="957"/>
    </location>
</feature>
<comment type="caution">
    <text evidence="2">The sequence shown here is derived from an EMBL/GenBank/DDBJ whole genome shotgun (WGS) entry which is preliminary data.</text>
</comment>
<dbReference type="AlphaFoldDB" id="A0A8H5HXI3"/>
<reference evidence="2 3" key="1">
    <citation type="journal article" date="2020" name="ISME J.">
        <title>Uncovering the hidden diversity of litter-decomposition mechanisms in mushroom-forming fungi.</title>
        <authorList>
            <person name="Floudas D."/>
            <person name="Bentzer J."/>
            <person name="Ahren D."/>
            <person name="Johansson T."/>
            <person name="Persson P."/>
            <person name="Tunlid A."/>
        </authorList>
    </citation>
    <scope>NUCLEOTIDE SEQUENCE [LARGE SCALE GENOMIC DNA]</scope>
    <source>
        <strain evidence="2 3">CBS 406.79</strain>
    </source>
</reference>
<feature type="region of interest" description="Disordered" evidence="1">
    <location>
        <begin position="460"/>
        <end position="496"/>
    </location>
</feature>
<name>A0A8H5HXI3_9AGAR</name>
<dbReference type="EMBL" id="JAACJN010000010">
    <property type="protein sequence ID" value="KAF5391381.1"/>
    <property type="molecule type" value="Genomic_DNA"/>
</dbReference>
<feature type="compositionally biased region" description="Low complexity" evidence="1">
    <location>
        <begin position="700"/>
        <end position="709"/>
    </location>
</feature>
<feature type="region of interest" description="Disordered" evidence="1">
    <location>
        <begin position="884"/>
        <end position="905"/>
    </location>
</feature>
<dbReference type="Proteomes" id="UP000518752">
    <property type="component" value="Unassembled WGS sequence"/>
</dbReference>
<feature type="compositionally biased region" description="Basic residues" evidence="1">
    <location>
        <begin position="545"/>
        <end position="558"/>
    </location>
</feature>
<feature type="region of interest" description="Disordered" evidence="1">
    <location>
        <begin position="404"/>
        <end position="441"/>
    </location>
</feature>
<feature type="compositionally biased region" description="Basic and acidic residues" evidence="1">
    <location>
        <begin position="47"/>
        <end position="63"/>
    </location>
</feature>
<feature type="compositionally biased region" description="Polar residues" evidence="1">
    <location>
        <begin position="1243"/>
        <end position="1253"/>
    </location>
</feature>